<feature type="compositionally biased region" description="Basic residues" evidence="1">
    <location>
        <begin position="129"/>
        <end position="148"/>
    </location>
</feature>
<accession>A0A2Y9AZC2</accession>
<organism evidence="2 3">
    <name type="scientific">Georgenia satyanarayanai</name>
    <dbReference type="NCBI Taxonomy" id="860221"/>
    <lineage>
        <taxon>Bacteria</taxon>
        <taxon>Bacillati</taxon>
        <taxon>Actinomycetota</taxon>
        <taxon>Actinomycetes</taxon>
        <taxon>Micrococcales</taxon>
        <taxon>Bogoriellaceae</taxon>
        <taxon>Georgenia</taxon>
    </lineage>
</organism>
<feature type="region of interest" description="Disordered" evidence="1">
    <location>
        <begin position="125"/>
        <end position="148"/>
    </location>
</feature>
<keyword evidence="3" id="KW-1185">Reference proteome</keyword>
<dbReference type="Proteomes" id="UP000250222">
    <property type="component" value="Unassembled WGS sequence"/>
</dbReference>
<dbReference type="AlphaFoldDB" id="A0A2Y9AZC2"/>
<proteinExistence type="predicted"/>
<reference evidence="2 3" key="1">
    <citation type="submission" date="2016-10" db="EMBL/GenBank/DDBJ databases">
        <authorList>
            <person name="Cai Z."/>
        </authorList>
    </citation>
    <scope>NUCLEOTIDE SEQUENCE [LARGE SCALE GENOMIC DNA]</scope>
    <source>
        <strain evidence="2 3">CGMCC 1.10826</strain>
    </source>
</reference>
<evidence type="ECO:0000313" key="2">
    <source>
        <dbReference type="EMBL" id="SSA47449.1"/>
    </source>
</evidence>
<evidence type="ECO:0000313" key="3">
    <source>
        <dbReference type="Proteomes" id="UP000250222"/>
    </source>
</evidence>
<feature type="compositionally biased region" description="Basic and acidic residues" evidence="1">
    <location>
        <begin position="229"/>
        <end position="242"/>
    </location>
</feature>
<sequence length="265" mass="29457">MFHHPPAIATVVYERRRAMGWHSACWAARRSSLSRAGVSPWGAQARAQVLRGVWSRPEAVSCRGRRALEALCSTCACPGAKTRLRACWRRQAALGHPLAVQRRPGPGGHGRRLTGRGQVQEILREERRARRHSASHDRARRRPDVRRRRTPCHARAPCFLRHPTRRAVVTIAPARGYAACGSRLLPLRAPPFRRDWKDGCRRTPTEPSGDADTEAEPPASGWLSTSVDRAVDRAPAQDEPDPRWTTASSCRAAAVQLDEQPAGRP</sequence>
<evidence type="ECO:0000256" key="1">
    <source>
        <dbReference type="SAM" id="MobiDB-lite"/>
    </source>
</evidence>
<protein>
    <submittedName>
        <fullName evidence="2">Uncharacterized protein</fullName>
    </submittedName>
</protein>
<gene>
    <name evidence="2" type="ORF">SAMN05216184_1341</name>
</gene>
<name>A0A2Y9AZC2_9MICO</name>
<feature type="compositionally biased region" description="Basic and acidic residues" evidence="1">
    <location>
        <begin position="192"/>
        <end position="204"/>
    </location>
</feature>
<dbReference type="EMBL" id="UETB01000034">
    <property type="protein sequence ID" value="SSA47449.1"/>
    <property type="molecule type" value="Genomic_DNA"/>
</dbReference>
<feature type="region of interest" description="Disordered" evidence="1">
    <location>
        <begin position="191"/>
        <end position="249"/>
    </location>
</feature>